<evidence type="ECO:0000256" key="5">
    <source>
        <dbReference type="SAM" id="Coils"/>
    </source>
</evidence>
<feature type="modified residue" description="4-aspartylphosphate" evidence="4">
    <location>
        <position position="96"/>
    </location>
</feature>
<dbReference type="CDD" id="cd00156">
    <property type="entry name" value="REC"/>
    <property type="match status" value="1"/>
</dbReference>
<dbReference type="GO" id="GO:0016020">
    <property type="term" value="C:membrane"/>
    <property type="evidence" value="ECO:0007669"/>
    <property type="project" value="InterPro"/>
</dbReference>
<dbReference type="GO" id="GO:0006355">
    <property type="term" value="P:regulation of DNA-templated transcription"/>
    <property type="evidence" value="ECO:0007669"/>
    <property type="project" value="InterPro"/>
</dbReference>
<evidence type="ECO:0000259" key="7">
    <source>
        <dbReference type="PROSITE" id="PS50109"/>
    </source>
</evidence>
<proteinExistence type="predicted"/>
<dbReference type="InterPro" id="IPR005467">
    <property type="entry name" value="His_kinase_dom"/>
</dbReference>
<dbReference type="Gene3D" id="3.30.450.20">
    <property type="entry name" value="PAS domain"/>
    <property type="match status" value="1"/>
</dbReference>
<evidence type="ECO:0000313" key="11">
    <source>
        <dbReference type="Proteomes" id="UP000292445"/>
    </source>
</evidence>
<dbReference type="Pfam" id="PF02518">
    <property type="entry name" value="HATPase_c"/>
    <property type="match status" value="1"/>
</dbReference>
<dbReference type="SMART" id="SM00448">
    <property type="entry name" value="REC"/>
    <property type="match status" value="1"/>
</dbReference>
<organism evidence="10 11">
    <name type="scientific">Pigmentiphaga kullae</name>
    <dbReference type="NCBI Taxonomy" id="151784"/>
    <lineage>
        <taxon>Bacteria</taxon>
        <taxon>Pseudomonadati</taxon>
        <taxon>Pseudomonadota</taxon>
        <taxon>Betaproteobacteria</taxon>
        <taxon>Burkholderiales</taxon>
        <taxon>Alcaligenaceae</taxon>
        <taxon>Pigmentiphaga</taxon>
    </lineage>
</organism>
<evidence type="ECO:0000256" key="6">
    <source>
        <dbReference type="SAM" id="MobiDB-lite"/>
    </source>
</evidence>
<dbReference type="RefSeq" id="WP_130361689.1">
    <property type="nucleotide sequence ID" value="NZ_SGXC01000003.1"/>
</dbReference>
<dbReference type="PROSITE" id="PS50112">
    <property type="entry name" value="PAS"/>
    <property type="match status" value="1"/>
</dbReference>
<dbReference type="EMBL" id="SGXC01000003">
    <property type="protein sequence ID" value="RZS78741.1"/>
    <property type="molecule type" value="Genomic_DNA"/>
</dbReference>
<dbReference type="Gene3D" id="3.40.50.2300">
    <property type="match status" value="1"/>
</dbReference>
<dbReference type="InterPro" id="IPR011006">
    <property type="entry name" value="CheY-like_superfamily"/>
</dbReference>
<dbReference type="InterPro" id="IPR001789">
    <property type="entry name" value="Sig_transdc_resp-reg_receiver"/>
</dbReference>
<dbReference type="InterPro" id="IPR011712">
    <property type="entry name" value="Sig_transdc_His_kin_sub3_dim/P"/>
</dbReference>
<feature type="coiled-coil region" evidence="5">
    <location>
        <begin position="291"/>
        <end position="318"/>
    </location>
</feature>
<feature type="domain" description="Response regulatory" evidence="8">
    <location>
        <begin position="45"/>
        <end position="161"/>
    </location>
</feature>
<keyword evidence="4" id="KW-0597">Phosphoprotein</keyword>
<evidence type="ECO:0000256" key="4">
    <source>
        <dbReference type="PROSITE-ProRule" id="PRU00169"/>
    </source>
</evidence>
<gene>
    <name evidence="10" type="ORF">EV675_5398</name>
</gene>
<dbReference type="CDD" id="cd16917">
    <property type="entry name" value="HATPase_UhpB-NarQ-NarX-like"/>
    <property type="match status" value="1"/>
</dbReference>
<dbReference type="SMART" id="SM00387">
    <property type="entry name" value="HATPase_c"/>
    <property type="match status" value="1"/>
</dbReference>
<evidence type="ECO:0000259" key="9">
    <source>
        <dbReference type="PROSITE" id="PS50112"/>
    </source>
</evidence>
<dbReference type="GO" id="GO:0000155">
    <property type="term" value="F:phosphorelay sensor kinase activity"/>
    <property type="evidence" value="ECO:0007669"/>
    <property type="project" value="InterPro"/>
</dbReference>
<accession>A0A4Q7NA30</accession>
<dbReference type="OrthoDB" id="9792869at2"/>
<dbReference type="InterPro" id="IPR035965">
    <property type="entry name" value="PAS-like_dom_sf"/>
</dbReference>
<dbReference type="Gene3D" id="3.30.565.10">
    <property type="entry name" value="Histidine kinase-like ATPase, C-terminal domain"/>
    <property type="match status" value="1"/>
</dbReference>
<dbReference type="PANTHER" id="PTHR24421:SF59">
    <property type="entry name" value="OXYGEN SENSOR HISTIDINE KINASE NREB"/>
    <property type="match status" value="1"/>
</dbReference>
<dbReference type="PROSITE" id="PS50109">
    <property type="entry name" value="HIS_KIN"/>
    <property type="match status" value="1"/>
</dbReference>
<dbReference type="Pfam" id="PF00072">
    <property type="entry name" value="Response_reg"/>
    <property type="match status" value="1"/>
</dbReference>
<evidence type="ECO:0000313" key="10">
    <source>
        <dbReference type="EMBL" id="RZS78741.1"/>
    </source>
</evidence>
<keyword evidence="5" id="KW-0175">Coiled coil</keyword>
<dbReference type="GO" id="GO:0046983">
    <property type="term" value="F:protein dimerization activity"/>
    <property type="evidence" value="ECO:0007669"/>
    <property type="project" value="InterPro"/>
</dbReference>
<comment type="caution">
    <text evidence="10">The sequence shown here is derived from an EMBL/GenBank/DDBJ whole genome shotgun (WGS) entry which is preliminary data.</text>
</comment>
<dbReference type="SUPFAM" id="SSF55785">
    <property type="entry name" value="PYP-like sensor domain (PAS domain)"/>
    <property type="match status" value="1"/>
</dbReference>
<dbReference type="SUPFAM" id="SSF55874">
    <property type="entry name" value="ATPase domain of HSP90 chaperone/DNA topoisomerase II/histidine kinase"/>
    <property type="match status" value="1"/>
</dbReference>
<reference evidence="10 11" key="1">
    <citation type="submission" date="2019-02" db="EMBL/GenBank/DDBJ databases">
        <title>Genomic Encyclopedia of Type Strains, Phase IV (KMG-IV): sequencing the most valuable type-strain genomes for metagenomic binning, comparative biology and taxonomic classification.</title>
        <authorList>
            <person name="Goeker M."/>
        </authorList>
    </citation>
    <scope>NUCLEOTIDE SEQUENCE [LARGE SCALE GENOMIC DNA]</scope>
    <source>
        <strain evidence="10 11">K24</strain>
    </source>
</reference>
<dbReference type="Pfam" id="PF07730">
    <property type="entry name" value="HisKA_3"/>
    <property type="match status" value="1"/>
</dbReference>
<dbReference type="AlphaFoldDB" id="A0A4Q7NA30"/>
<dbReference type="SUPFAM" id="SSF52172">
    <property type="entry name" value="CheY-like"/>
    <property type="match status" value="1"/>
</dbReference>
<protein>
    <submittedName>
        <fullName evidence="10">Two-component system sensor histidine kinase UhpB</fullName>
    </submittedName>
</protein>
<feature type="region of interest" description="Disordered" evidence="6">
    <location>
        <begin position="520"/>
        <end position="540"/>
    </location>
</feature>
<dbReference type="InterPro" id="IPR000014">
    <property type="entry name" value="PAS"/>
</dbReference>
<keyword evidence="3" id="KW-0902">Two-component regulatory system</keyword>
<dbReference type="NCBIfam" id="TIGR00229">
    <property type="entry name" value="sensory_box"/>
    <property type="match status" value="1"/>
</dbReference>
<evidence type="ECO:0000256" key="3">
    <source>
        <dbReference type="ARBA" id="ARBA00023012"/>
    </source>
</evidence>
<dbReference type="InterPro" id="IPR013767">
    <property type="entry name" value="PAS_fold"/>
</dbReference>
<dbReference type="PROSITE" id="PS50110">
    <property type="entry name" value="RESPONSE_REGULATORY"/>
    <property type="match status" value="1"/>
</dbReference>
<dbReference type="InterPro" id="IPR003594">
    <property type="entry name" value="HATPase_dom"/>
</dbReference>
<evidence type="ECO:0000259" key="8">
    <source>
        <dbReference type="PROSITE" id="PS50110"/>
    </source>
</evidence>
<feature type="domain" description="Histidine kinase" evidence="7">
    <location>
        <begin position="322"/>
        <end position="521"/>
    </location>
</feature>
<keyword evidence="1" id="KW-0808">Transferase</keyword>
<sequence>MFNRGPVSVQNASPASAGLPRFMTTAPGQASAGLGADAREAAQLAILFIEDSLADFTLMRAVLVDAGLNVTAQCVDTEATMRQALAERTWDAIISDHSLPTFSGLRALKVAKEVGFRGPFLIVSGAIGEETAVEAMRAGADDYVMKNNMRRLPPALERGLREVQTRDQRQRAETALASAHDQLNAVFSATPVALFAISRERTVTMWSPACEDLTGLGSADTLSRSFALPSQPDTWKLLTLIAPALDGTEVRGLPFSIETKGENRELLVSASPLSGSPPSGCVVALSDVTHLAHAQAELSRSESQLRELSRHTERLRENERAELAREIHDDLGALVTRIRADLALARRRSREKETAQLLDEAEQMVASLGEAISRIARAMRPPVLDFGIVAAIEWQARDFAQHTGITVNVHTNQDDLALELEQSIAVFRIFQEALTNVFKHAQATRVDVDLFADDSTLSLEVRDNGIGLSSDALRKRTSFGLRGMMERVHGLGGWMDIGGSPQTGTPPFRGTTLMISIPLNPPTLSLPGGKSPHHEPEDQE</sequence>
<keyword evidence="11" id="KW-1185">Reference proteome</keyword>
<keyword evidence="2 10" id="KW-0418">Kinase</keyword>
<dbReference type="Gene3D" id="1.20.5.1930">
    <property type="match status" value="1"/>
</dbReference>
<dbReference type="CDD" id="cd00130">
    <property type="entry name" value="PAS"/>
    <property type="match status" value="1"/>
</dbReference>
<dbReference type="PANTHER" id="PTHR24421">
    <property type="entry name" value="NITRATE/NITRITE SENSOR PROTEIN NARX-RELATED"/>
    <property type="match status" value="1"/>
</dbReference>
<evidence type="ECO:0000256" key="1">
    <source>
        <dbReference type="ARBA" id="ARBA00022679"/>
    </source>
</evidence>
<dbReference type="Proteomes" id="UP000292445">
    <property type="component" value="Unassembled WGS sequence"/>
</dbReference>
<name>A0A4Q7NA30_9BURK</name>
<feature type="domain" description="PAS" evidence="9">
    <location>
        <begin position="179"/>
        <end position="243"/>
    </location>
</feature>
<dbReference type="InterPro" id="IPR050482">
    <property type="entry name" value="Sensor_HK_TwoCompSys"/>
</dbReference>
<dbReference type="Pfam" id="PF00989">
    <property type="entry name" value="PAS"/>
    <property type="match status" value="1"/>
</dbReference>
<dbReference type="InterPro" id="IPR036890">
    <property type="entry name" value="HATPase_C_sf"/>
</dbReference>
<evidence type="ECO:0000256" key="2">
    <source>
        <dbReference type="ARBA" id="ARBA00022777"/>
    </source>
</evidence>